<protein>
    <submittedName>
        <fullName evidence="2">Probable glycosyl transferase</fullName>
    </submittedName>
</protein>
<organism evidence="2 3">
    <name type="scientific">Sulfuriferula multivorans</name>
    <dbReference type="NCBI Taxonomy" id="1559896"/>
    <lineage>
        <taxon>Bacteria</taxon>
        <taxon>Pseudomonadati</taxon>
        <taxon>Pseudomonadota</taxon>
        <taxon>Betaproteobacteria</taxon>
        <taxon>Nitrosomonadales</taxon>
        <taxon>Sulfuricellaceae</taxon>
        <taxon>Sulfuriferula</taxon>
    </lineage>
</organism>
<proteinExistence type="predicted"/>
<dbReference type="SUPFAM" id="SSF53448">
    <property type="entry name" value="Nucleotide-diphospho-sugar transferases"/>
    <property type="match status" value="1"/>
</dbReference>
<dbReference type="Proteomes" id="UP000286806">
    <property type="component" value="Unassembled WGS sequence"/>
</dbReference>
<keyword evidence="2" id="KW-0808">Transferase</keyword>
<gene>
    <name evidence="2" type="ORF">SFMTTN_1568</name>
</gene>
<dbReference type="InterPro" id="IPR029044">
    <property type="entry name" value="Nucleotide-diphossugar_trans"/>
</dbReference>
<dbReference type="OrthoDB" id="9781367at2"/>
<comment type="caution">
    <text evidence="2">The sequence shown here is derived from an EMBL/GenBank/DDBJ whole genome shotgun (WGS) entry which is preliminary data.</text>
</comment>
<dbReference type="GO" id="GO:0016740">
    <property type="term" value="F:transferase activity"/>
    <property type="evidence" value="ECO:0007669"/>
    <property type="project" value="UniProtKB-KW"/>
</dbReference>
<dbReference type="RefSeq" id="WP_124704556.1">
    <property type="nucleotide sequence ID" value="NZ_BGOW01000014.1"/>
</dbReference>
<evidence type="ECO:0000259" key="1">
    <source>
        <dbReference type="Pfam" id="PF00535"/>
    </source>
</evidence>
<evidence type="ECO:0000313" key="2">
    <source>
        <dbReference type="EMBL" id="GBL45757.1"/>
    </source>
</evidence>
<feature type="domain" description="Glycosyltransferase 2-like" evidence="1">
    <location>
        <begin position="18"/>
        <end position="188"/>
    </location>
</feature>
<dbReference type="PANTHER" id="PTHR43685:SF3">
    <property type="entry name" value="SLR2126 PROTEIN"/>
    <property type="match status" value="1"/>
</dbReference>
<dbReference type="CDD" id="cd00761">
    <property type="entry name" value="Glyco_tranf_GTA_type"/>
    <property type="match status" value="1"/>
</dbReference>
<name>A0A401JDW4_9PROT</name>
<dbReference type="AlphaFoldDB" id="A0A401JDW4"/>
<dbReference type="PANTHER" id="PTHR43685">
    <property type="entry name" value="GLYCOSYLTRANSFERASE"/>
    <property type="match status" value="1"/>
</dbReference>
<accession>A0A401JDW4</accession>
<dbReference type="Gene3D" id="3.90.550.10">
    <property type="entry name" value="Spore Coat Polysaccharide Biosynthesis Protein SpsA, Chain A"/>
    <property type="match status" value="1"/>
</dbReference>
<dbReference type="EMBL" id="BGOW01000014">
    <property type="protein sequence ID" value="GBL45757.1"/>
    <property type="molecule type" value="Genomic_DNA"/>
</dbReference>
<dbReference type="Pfam" id="PF00535">
    <property type="entry name" value="Glycos_transf_2"/>
    <property type="match status" value="1"/>
</dbReference>
<reference evidence="2 3" key="1">
    <citation type="journal article" date="2019" name="Front. Microbiol.">
        <title>Genomes of Neutrophilic Sulfur-Oxidizing Chemolithoautotrophs Representing 9 Proteobacterial Species From 8 Genera.</title>
        <authorList>
            <person name="Watanabe T."/>
            <person name="Kojima H."/>
            <person name="Umezawa K."/>
            <person name="Hori C."/>
            <person name="Takasuka T.E."/>
            <person name="Kato Y."/>
            <person name="Fukui M."/>
        </authorList>
    </citation>
    <scope>NUCLEOTIDE SEQUENCE [LARGE SCALE GENOMIC DNA]</scope>
    <source>
        <strain evidence="2 3">TTN</strain>
    </source>
</reference>
<sequence>MENPEPRQGTGTPPAPVTIAVCTYNRSALLPGLIGALRAQQCPLRFDILVIDNNSSDATQAVLQQQAALPGATLRWIHETRQGIVHARNRAITETAASEYLVFIDDDELPEPGFINAALDALSREGADCVGGRITVDFTAHSRPHWLKDDVLGFLGALDYGANPLWIETAATPLWSGNIAYRRALFERLNLRFDARYNRAGDGLGGGEDAAMFRTLLAAGARMRYRPDMAITHRVDATKLRRRYFLRLHWLAGRKVGQFETPDYLRTWFGIPPFMLIQALKHSSKALMMMMTQRPATLRQAMNAAHAWGMISGTKQSLLERRENEPNRY</sequence>
<dbReference type="InterPro" id="IPR001173">
    <property type="entry name" value="Glyco_trans_2-like"/>
</dbReference>
<keyword evidence="3" id="KW-1185">Reference proteome</keyword>
<evidence type="ECO:0000313" key="3">
    <source>
        <dbReference type="Proteomes" id="UP000286806"/>
    </source>
</evidence>
<dbReference type="InterPro" id="IPR050834">
    <property type="entry name" value="Glycosyltransf_2"/>
</dbReference>